<gene>
    <name evidence="2" type="ORF">HNR13_003118</name>
</gene>
<sequence>MRNRDRITEYRVPSTAGLRWRLLWRLRRMRHAVDVETLEVFEHELAAFERAGVADLERQRTRNVAECSARLAEAQSRLELVRHSLERTEADIRRAEDDAARLDAKLAGGDPEFHNYA</sequence>
<reference evidence="2 3" key="1">
    <citation type="submission" date="2020-07" db="EMBL/GenBank/DDBJ databases">
        <title>Sequencing the genomes of 1000 actinobacteria strains.</title>
        <authorList>
            <person name="Klenk H.-P."/>
        </authorList>
    </citation>
    <scope>NUCLEOTIDE SEQUENCE [LARGE SCALE GENOMIC DNA]</scope>
    <source>
        <strain evidence="2 3">DSM 15165</strain>
    </source>
</reference>
<keyword evidence="1" id="KW-0175">Coiled coil</keyword>
<organism evidence="2 3">
    <name type="scientific">Leifsonia shinshuensis</name>
    <dbReference type="NCBI Taxonomy" id="150026"/>
    <lineage>
        <taxon>Bacteria</taxon>
        <taxon>Bacillati</taxon>
        <taxon>Actinomycetota</taxon>
        <taxon>Actinomycetes</taxon>
        <taxon>Micrococcales</taxon>
        <taxon>Microbacteriaceae</taxon>
        <taxon>Leifsonia</taxon>
    </lineage>
</organism>
<proteinExistence type="predicted"/>
<evidence type="ECO:0000256" key="1">
    <source>
        <dbReference type="SAM" id="Coils"/>
    </source>
</evidence>
<dbReference type="AlphaFoldDB" id="A0A853CZV6"/>
<protein>
    <submittedName>
        <fullName evidence="2">Zn-dependent oligopeptidase</fullName>
    </submittedName>
</protein>
<dbReference type="EMBL" id="JACCFL010000001">
    <property type="protein sequence ID" value="NYJ24831.1"/>
    <property type="molecule type" value="Genomic_DNA"/>
</dbReference>
<feature type="coiled-coil region" evidence="1">
    <location>
        <begin position="71"/>
        <end position="105"/>
    </location>
</feature>
<evidence type="ECO:0000313" key="3">
    <source>
        <dbReference type="Proteomes" id="UP000578352"/>
    </source>
</evidence>
<accession>A0A853CZV6</accession>
<comment type="caution">
    <text evidence="2">The sequence shown here is derived from an EMBL/GenBank/DDBJ whole genome shotgun (WGS) entry which is preliminary data.</text>
</comment>
<dbReference type="Proteomes" id="UP000578352">
    <property type="component" value="Unassembled WGS sequence"/>
</dbReference>
<evidence type="ECO:0000313" key="2">
    <source>
        <dbReference type="EMBL" id="NYJ24831.1"/>
    </source>
</evidence>
<name>A0A853CZV6_9MICO</name>
<dbReference type="RefSeq" id="WP_179607228.1">
    <property type="nucleotide sequence ID" value="NZ_BAABEH010000001.1"/>
</dbReference>